<feature type="domain" description="SbsA Ig-like" evidence="2">
    <location>
        <begin position="1062"/>
        <end position="1158"/>
    </location>
</feature>
<dbReference type="Pfam" id="PF13313">
    <property type="entry name" value="DUF4082"/>
    <property type="match status" value="4"/>
</dbReference>
<feature type="domain" description="DUF4082" evidence="3">
    <location>
        <begin position="647"/>
        <end position="791"/>
    </location>
</feature>
<feature type="domain" description="DUF4082" evidence="3">
    <location>
        <begin position="916"/>
        <end position="1053"/>
    </location>
</feature>
<evidence type="ECO:0000259" key="4">
    <source>
        <dbReference type="Pfam" id="PF20254"/>
    </source>
</evidence>
<dbReference type="InterPro" id="IPR032812">
    <property type="entry name" value="SbsA_Ig"/>
</dbReference>
<feature type="domain" description="DUF4082" evidence="3">
    <location>
        <begin position="1438"/>
        <end position="1576"/>
    </location>
</feature>
<evidence type="ECO:0000313" key="5">
    <source>
        <dbReference type="EMBL" id="SIN90596.1"/>
    </source>
</evidence>
<protein>
    <submittedName>
        <fullName evidence="5">Ig-like domain-containing protein</fullName>
    </submittedName>
</protein>
<dbReference type="EMBL" id="FSRJ01000002">
    <property type="protein sequence ID" value="SIN90596.1"/>
    <property type="molecule type" value="Genomic_DNA"/>
</dbReference>
<feature type="domain" description="DUF4082" evidence="3">
    <location>
        <begin position="1174"/>
        <end position="1316"/>
    </location>
</feature>
<sequence>MNAIHDQQQTGANPGSKTVRRLLALTAVVGLTATLGITTSATSADAAACANPIACENALPGTDPSVWQIDGAGDDSIQGFATDISVNVGSTVDFKIDTNARAYTIDIYRTGWYQGLGARKIGSVAPKVTLPQSQPQCITDVSTELYDCGNWRVSASWAVPSTAVSGVYVALLTRADTGGQSHITFIVRDSASTAAVMFQTSDPTWHAYNLYGGSDFYAGAANGRAYKLSYNRPFSTRNGVTTRDFYFSAEFAMVRFLERNGYDVTYASGVDTARNGAALLKHEVFLSVGHDEYWSGAQRANIQAARDAGVDIQFLGGNVGYWRTRYEPSADASASPYRTLVSYKETWSNGKVDPSPEWTGTWRDPRFATTANGGNLPENQLLGTMYMSNHSDLPVTVSAQEGKTRLWRNTVLATKPAGSTTQLAAHTVGYESDEDIDNGRRPPGLIRLSTTTGAVPEYLQDFGNRVAPGVTEHHVTLYRAKSGALVFSSGSIQWTWGLDQGHDGDGAAADPRMQQAEVNLLADMGAFPASLQSGLVAATRSTDTVAPTLTISSPATGTQVANGSMVTLTGTASDTGGVVAGVEVSTDGGASWHPATGLTNWSYSFALHGMGEVSVLARAIDDSANFPAAGTEVKLRVTGPYSAFGAETPVVPDAGDGSPVELGLRFTPMVGGFVQGVRFYKSRANTGTHTGSLWAPNGTLLATGTFTGESAEGWQVLRFATPVEVSAGTTYTASYWAPNGHYAAVPHAFTASGLERDPFLLPGGLGGQPAGVFGIQGWMPAESWDASNYYVDVLFDTNDTSPVTAVSRWPLPGSSSVATNTTISATLSKPVTSYEVRVVDELGSVVAGATVYDAATRTLTFTPTNRLAGFVNYTVQVTATTATGLPLGAGATWTFRTAKPDPVPGACPCGLFTDSTVPGVLDNPEQVSLVLGTAFKTAVNGKVTGVSFYKGAANTGTHTGSLWTASGTLLATGTFTAETTSGWQTLTFATPVAVTAGTEYIAAYRAPAGHYSTTIGALASPLSVGPLSTTAGAGAYSYGGDFPSSRSTSSYLVDVVFDPAPTALAVVSTTPAENATDVTVGSTISVAFNAKIADGYSLTASAAGTSITGTTTLSADRKLLTFDPAADFAPGATVTVSLKNVTAFDGPGSLADRTWSFQVTAPVPPDVFRLFSDRTPEVPAANDPSSVELGVAFTSTTNGEATGIRFYKGAGNTGTHTGSLWDAATGQRLATVTFAAESSSGWQQASFATPVAIQPGREYVASYLAPNGNYAYTSNDFAVAQVKGPLTAVAELNGRYRYGAGAEIPAFSWNRTNYFVDVVFRDLPDPPKPAVLVSSVPASGAALVDPLTVVRAVLGGDLLGGTPQIALSGPGGAVPGVSAWDAGASTVRFTPTSPLPASTKFTATVTVAGGTGNGSVGGGTWSFTTASAVTGPVFFAGQTPSNTSWDDATTVQLGVRFTTSAPVRVSAIRFYKAPGDAATHQVFLWGANTVTPLATATSTTETASGWQTVQFPTSVVLEPGVEYRATYLTTRGRYAADLNALAASVVRGSLATLPNGGVYTYAGTNYPGQITAHNLWADIVVSG</sequence>
<proteinExistence type="predicted"/>
<dbReference type="STRING" id="232089.SAMN05443544_1768"/>
<accession>A0A1N6F5W7</accession>
<dbReference type="OrthoDB" id="505641at2"/>
<dbReference type="InterPro" id="IPR046540">
    <property type="entry name" value="DMFA2_C"/>
</dbReference>
<keyword evidence="1" id="KW-0732">Signal</keyword>
<evidence type="ECO:0000256" key="1">
    <source>
        <dbReference type="ARBA" id="ARBA00022729"/>
    </source>
</evidence>
<gene>
    <name evidence="5" type="ORF">SAMN05443544_1768</name>
</gene>
<dbReference type="Gene3D" id="2.60.40.3710">
    <property type="match status" value="1"/>
</dbReference>
<keyword evidence="6" id="KW-1185">Reference proteome</keyword>
<dbReference type="Pfam" id="PF13205">
    <property type="entry name" value="Big_5"/>
    <property type="match status" value="3"/>
</dbReference>
<dbReference type="Pfam" id="PF17957">
    <property type="entry name" value="Big_7"/>
    <property type="match status" value="1"/>
</dbReference>
<organism evidence="5 6">
    <name type="scientific">Agromyces cerinus subsp. cerinus</name>
    <dbReference type="NCBI Taxonomy" id="232089"/>
    <lineage>
        <taxon>Bacteria</taxon>
        <taxon>Bacillati</taxon>
        <taxon>Actinomycetota</taxon>
        <taxon>Actinomycetes</taxon>
        <taxon>Micrococcales</taxon>
        <taxon>Microbacteriaceae</taxon>
        <taxon>Agromyces</taxon>
    </lineage>
</organism>
<dbReference type="InterPro" id="IPR014756">
    <property type="entry name" value="Ig_E-set"/>
</dbReference>
<dbReference type="RefSeq" id="WP_143231550.1">
    <property type="nucleotide sequence ID" value="NZ_FSRJ01000002.1"/>
</dbReference>
<evidence type="ECO:0000313" key="6">
    <source>
        <dbReference type="Proteomes" id="UP000184699"/>
    </source>
</evidence>
<dbReference type="InterPro" id="IPR025141">
    <property type="entry name" value="DUF4082"/>
</dbReference>
<evidence type="ECO:0000259" key="3">
    <source>
        <dbReference type="Pfam" id="PF13313"/>
    </source>
</evidence>
<dbReference type="Pfam" id="PF20254">
    <property type="entry name" value="DMFA2_C"/>
    <property type="match status" value="1"/>
</dbReference>
<reference evidence="6" key="1">
    <citation type="submission" date="2016-11" db="EMBL/GenBank/DDBJ databases">
        <authorList>
            <person name="Varghese N."/>
            <person name="Submissions S."/>
        </authorList>
    </citation>
    <scope>NUCLEOTIDE SEQUENCE [LARGE SCALE GENOMIC DNA]</scope>
    <source>
        <strain evidence="6">DSM 8595</strain>
    </source>
</reference>
<dbReference type="Gene3D" id="2.60.40.650">
    <property type="match status" value="1"/>
</dbReference>
<dbReference type="Proteomes" id="UP000184699">
    <property type="component" value="Unassembled WGS sequence"/>
</dbReference>
<dbReference type="SUPFAM" id="SSF81296">
    <property type="entry name" value="E set domains"/>
    <property type="match status" value="1"/>
</dbReference>
<evidence type="ECO:0000259" key="2">
    <source>
        <dbReference type="Pfam" id="PF13205"/>
    </source>
</evidence>
<feature type="domain" description="SbsA Ig-like" evidence="2">
    <location>
        <begin position="799"/>
        <end position="897"/>
    </location>
</feature>
<feature type="domain" description="N,N-dimethylformamidase beta subunit-like C-terminal" evidence="4">
    <location>
        <begin position="104"/>
        <end position="502"/>
    </location>
</feature>
<name>A0A1N6F5W7_9MICO</name>
<feature type="domain" description="SbsA Ig-like" evidence="2">
    <location>
        <begin position="1329"/>
        <end position="1425"/>
    </location>
</feature>